<dbReference type="AlphaFoldDB" id="A0A2D0N5D9"/>
<organism evidence="2 3">
    <name type="scientific">Flavilitoribacter nigricans (strain ATCC 23147 / DSM 23189 / NBRC 102662 / NCIMB 1420 / SS-2)</name>
    <name type="common">Lewinella nigricans</name>
    <dbReference type="NCBI Taxonomy" id="1122177"/>
    <lineage>
        <taxon>Bacteria</taxon>
        <taxon>Pseudomonadati</taxon>
        <taxon>Bacteroidota</taxon>
        <taxon>Saprospiria</taxon>
        <taxon>Saprospirales</taxon>
        <taxon>Lewinellaceae</taxon>
        <taxon>Flavilitoribacter</taxon>
    </lineage>
</organism>
<keyword evidence="1" id="KW-1133">Transmembrane helix</keyword>
<keyword evidence="1" id="KW-0812">Transmembrane</keyword>
<keyword evidence="3" id="KW-1185">Reference proteome</keyword>
<evidence type="ECO:0000313" key="2">
    <source>
        <dbReference type="EMBL" id="PHN03721.1"/>
    </source>
</evidence>
<accession>A0A2D0N5D9</accession>
<evidence type="ECO:0000256" key="1">
    <source>
        <dbReference type="SAM" id="Phobius"/>
    </source>
</evidence>
<reference evidence="2 3" key="1">
    <citation type="submission" date="2017-10" db="EMBL/GenBank/DDBJ databases">
        <title>The draft genome sequence of Lewinella nigricans NBRC 102662.</title>
        <authorList>
            <person name="Wang K."/>
        </authorList>
    </citation>
    <scope>NUCLEOTIDE SEQUENCE [LARGE SCALE GENOMIC DNA]</scope>
    <source>
        <strain evidence="2 3">NBRC 102662</strain>
    </source>
</reference>
<name>A0A2D0N5D9_FLAN2</name>
<dbReference type="EMBL" id="PDUD01000029">
    <property type="protein sequence ID" value="PHN03721.1"/>
    <property type="molecule type" value="Genomic_DNA"/>
</dbReference>
<keyword evidence="1" id="KW-0472">Membrane</keyword>
<evidence type="ECO:0000313" key="3">
    <source>
        <dbReference type="Proteomes" id="UP000223913"/>
    </source>
</evidence>
<comment type="caution">
    <text evidence="2">The sequence shown here is derived from an EMBL/GenBank/DDBJ whole genome shotgun (WGS) entry which is preliminary data.</text>
</comment>
<dbReference type="Proteomes" id="UP000223913">
    <property type="component" value="Unassembled WGS sequence"/>
</dbReference>
<protein>
    <submittedName>
        <fullName evidence="2">Uncharacterized protein</fullName>
    </submittedName>
</protein>
<gene>
    <name evidence="2" type="ORF">CRP01_24515</name>
</gene>
<proteinExistence type="predicted"/>
<feature type="transmembrane region" description="Helical" evidence="1">
    <location>
        <begin position="20"/>
        <end position="39"/>
    </location>
</feature>
<sequence>MLIDFGPQKWGILPRFYYRLWELLLFGITLYVSALRAVLGPAVRVVSQSFENQLIDPAAKPSISGNGLIKIGRPPAIDNHRLKSERTFVVLHVEI</sequence>